<protein>
    <recommendedName>
        <fullName evidence="2">DUF6249 domain-containing protein</fullName>
    </recommendedName>
</protein>
<accession>A0A7C5R3Y5</accession>
<keyword evidence="1" id="KW-0812">Transmembrane</keyword>
<proteinExistence type="predicted"/>
<feature type="transmembrane region" description="Helical" evidence="1">
    <location>
        <begin position="6"/>
        <end position="22"/>
    </location>
</feature>
<dbReference type="Pfam" id="PF19762">
    <property type="entry name" value="DUF6249"/>
    <property type="match status" value="1"/>
</dbReference>
<keyword evidence="1" id="KW-1133">Transmembrane helix</keyword>
<dbReference type="Proteomes" id="UP000885830">
    <property type="component" value="Unassembled WGS sequence"/>
</dbReference>
<feature type="domain" description="DUF6249" evidence="2">
    <location>
        <begin position="7"/>
        <end position="115"/>
    </location>
</feature>
<dbReference type="EMBL" id="DRMJ01000195">
    <property type="protein sequence ID" value="HHL42746.1"/>
    <property type="molecule type" value="Genomic_DNA"/>
</dbReference>
<reference evidence="3" key="1">
    <citation type="journal article" date="2020" name="mSystems">
        <title>Genome- and Community-Level Interaction Insights into Carbon Utilization and Element Cycling Functions of Hydrothermarchaeota in Hydrothermal Sediment.</title>
        <authorList>
            <person name="Zhou Z."/>
            <person name="Liu Y."/>
            <person name="Xu W."/>
            <person name="Pan J."/>
            <person name="Luo Z.H."/>
            <person name="Li M."/>
        </authorList>
    </citation>
    <scope>NUCLEOTIDE SEQUENCE [LARGE SCALE GENOMIC DNA]</scope>
    <source>
        <strain evidence="3">HyVt-485</strain>
    </source>
</reference>
<organism evidence="3">
    <name type="scientific">Hellea balneolensis</name>
    <dbReference type="NCBI Taxonomy" id="287478"/>
    <lineage>
        <taxon>Bacteria</taxon>
        <taxon>Pseudomonadati</taxon>
        <taxon>Pseudomonadota</taxon>
        <taxon>Alphaproteobacteria</taxon>
        <taxon>Maricaulales</taxon>
        <taxon>Robiginitomaculaceae</taxon>
        <taxon>Hellea</taxon>
    </lineage>
</organism>
<gene>
    <name evidence="3" type="ORF">ENJ42_03945</name>
</gene>
<evidence type="ECO:0000259" key="2">
    <source>
        <dbReference type="Pfam" id="PF19762"/>
    </source>
</evidence>
<feature type="transmembrane region" description="Helical" evidence="1">
    <location>
        <begin position="67"/>
        <end position="85"/>
    </location>
</feature>
<dbReference type="InterPro" id="IPR046216">
    <property type="entry name" value="DUF6249"/>
</dbReference>
<keyword evidence="1" id="KW-0472">Membrane</keyword>
<feature type="transmembrane region" description="Helical" evidence="1">
    <location>
        <begin position="91"/>
        <end position="116"/>
    </location>
</feature>
<name>A0A7C5R3Y5_9PROT</name>
<sequence>MQEFFQLLIIFGTLPMMIFLGLHHKYKSKAKNVELVKTLIEHDKEVTPEIIEAVGFTPKKRHADLQFGMILVASSLAIMAFGAAIPDDPDASSIVGGIAMLPLFIGLAMLLFWFFVSRKEDTSS</sequence>
<evidence type="ECO:0000256" key="1">
    <source>
        <dbReference type="SAM" id="Phobius"/>
    </source>
</evidence>
<evidence type="ECO:0000313" key="3">
    <source>
        <dbReference type="EMBL" id="HHL42746.1"/>
    </source>
</evidence>
<comment type="caution">
    <text evidence="3">The sequence shown here is derived from an EMBL/GenBank/DDBJ whole genome shotgun (WGS) entry which is preliminary data.</text>
</comment>
<dbReference type="AlphaFoldDB" id="A0A7C5R3Y5"/>